<dbReference type="InterPro" id="IPR013783">
    <property type="entry name" value="Ig-like_fold"/>
</dbReference>
<gene>
    <name evidence="2" type="ORF">CFX0092_B0076</name>
</gene>
<dbReference type="EMBL" id="LN890656">
    <property type="protein sequence ID" value="CUS05610.1"/>
    <property type="molecule type" value="Genomic_DNA"/>
</dbReference>
<dbReference type="AlphaFoldDB" id="A0A160T9A1"/>
<dbReference type="InterPro" id="IPR015914">
    <property type="entry name" value="PAPs_N"/>
</dbReference>
<proteinExistence type="predicted"/>
<sequence length="221" mass="23767">MKKKCYLLVLMLAALGITLLGGGLARGQGSSFLIEGADQTRYESLTQSFTLNGLLDALGPHFVVDTADSLRHAPLTYPAELQPFLDALPRHFVLDTADANRFNALQFPLALIGDTTPPQEVGTPTIIPTGTTSVKITWQTNEFSRGTIAYGPQPGQYTGTVSEPLYARNHELVLSGLAAEGTYYYRISHTDPSGNQAQGAEHSFSVGAVASPVFIPMIIDR</sequence>
<dbReference type="SUPFAM" id="SSF49363">
    <property type="entry name" value="Purple acid phosphatase, N-terminal domain"/>
    <property type="match status" value="1"/>
</dbReference>
<dbReference type="InterPro" id="IPR008963">
    <property type="entry name" value="Purple_acid_Pase-like_N"/>
</dbReference>
<dbReference type="Proteomes" id="UP000215027">
    <property type="component" value="Chromosome II"/>
</dbReference>
<evidence type="ECO:0000313" key="3">
    <source>
        <dbReference type="Proteomes" id="UP000215027"/>
    </source>
</evidence>
<accession>A0A160T9A1</accession>
<name>A0A160T9A1_9CHLR</name>
<organism evidence="2 3">
    <name type="scientific">Candidatus Promineifilum breve</name>
    <dbReference type="NCBI Taxonomy" id="1806508"/>
    <lineage>
        <taxon>Bacteria</taxon>
        <taxon>Bacillati</taxon>
        <taxon>Chloroflexota</taxon>
        <taxon>Ardenticatenia</taxon>
        <taxon>Candidatus Promineifilales</taxon>
        <taxon>Candidatus Promineifilaceae</taxon>
        <taxon>Candidatus Promineifilum</taxon>
    </lineage>
</organism>
<dbReference type="GO" id="GO:0046872">
    <property type="term" value="F:metal ion binding"/>
    <property type="evidence" value="ECO:0007669"/>
    <property type="project" value="InterPro"/>
</dbReference>
<dbReference type="Pfam" id="PF16656">
    <property type="entry name" value="Pur_ac_phosph_N"/>
    <property type="match status" value="1"/>
</dbReference>
<dbReference type="RefSeq" id="WP_157913296.1">
    <property type="nucleotide sequence ID" value="NZ_LN890656.1"/>
</dbReference>
<evidence type="ECO:0000313" key="2">
    <source>
        <dbReference type="EMBL" id="CUS05610.1"/>
    </source>
</evidence>
<dbReference type="GO" id="GO:0003993">
    <property type="term" value="F:acid phosphatase activity"/>
    <property type="evidence" value="ECO:0007669"/>
    <property type="project" value="InterPro"/>
</dbReference>
<dbReference type="KEGG" id="pbf:CFX0092_B0076"/>
<reference evidence="2" key="1">
    <citation type="submission" date="2016-01" db="EMBL/GenBank/DDBJ databases">
        <authorList>
            <person name="Mcilroy J.S."/>
            <person name="Karst M S."/>
            <person name="Albertsen M."/>
        </authorList>
    </citation>
    <scope>NUCLEOTIDE SEQUENCE</scope>
    <source>
        <strain evidence="2">Cfx-K</strain>
    </source>
</reference>
<feature type="domain" description="Purple acid phosphatase N-terminal" evidence="1">
    <location>
        <begin position="128"/>
        <end position="201"/>
    </location>
</feature>
<keyword evidence="3" id="KW-1185">Reference proteome</keyword>
<protein>
    <recommendedName>
        <fullName evidence="1">Purple acid phosphatase N-terminal domain-containing protein</fullName>
    </recommendedName>
</protein>
<dbReference type="Gene3D" id="2.60.40.10">
    <property type="entry name" value="Immunoglobulins"/>
    <property type="match status" value="1"/>
</dbReference>
<evidence type="ECO:0000259" key="1">
    <source>
        <dbReference type="Pfam" id="PF16656"/>
    </source>
</evidence>